<dbReference type="Pfam" id="PF07714">
    <property type="entry name" value="PK_Tyr_Ser-Thr"/>
    <property type="match status" value="1"/>
</dbReference>
<dbReference type="GO" id="GO:0005524">
    <property type="term" value="F:ATP binding"/>
    <property type="evidence" value="ECO:0007669"/>
    <property type="project" value="InterPro"/>
</dbReference>
<proteinExistence type="predicted"/>
<evidence type="ECO:0000313" key="2">
    <source>
        <dbReference type="EMBL" id="GKU90180.1"/>
    </source>
</evidence>
<dbReference type="PANTHER" id="PTHR44329">
    <property type="entry name" value="SERINE/THREONINE-PROTEIN KINASE TNNI3K-RELATED"/>
    <property type="match status" value="1"/>
</dbReference>
<dbReference type="PROSITE" id="PS00108">
    <property type="entry name" value="PROTEIN_KINASE_ST"/>
    <property type="match status" value="1"/>
</dbReference>
<sequence>MAGGSMYDVLRKQKCGLELPFLLEVAIHVSNGMSYLHQKNIIHRDLKAANLLLDEKGVRNFTLVVLLPFICRVLPKRHMPALSGD</sequence>
<protein>
    <recommendedName>
        <fullName evidence="1">Protein kinase domain-containing protein</fullName>
    </recommendedName>
</protein>
<accession>A0AAV5HTS4</accession>
<dbReference type="EMBL" id="BPVZ01000004">
    <property type="protein sequence ID" value="GKU90180.1"/>
    <property type="molecule type" value="Genomic_DNA"/>
</dbReference>
<dbReference type="InterPro" id="IPR008271">
    <property type="entry name" value="Ser/Thr_kinase_AS"/>
</dbReference>
<dbReference type="InterPro" id="IPR051681">
    <property type="entry name" value="Ser/Thr_Kinases-Pseudokinases"/>
</dbReference>
<dbReference type="InterPro" id="IPR001245">
    <property type="entry name" value="Ser-Thr/Tyr_kinase_cat_dom"/>
</dbReference>
<dbReference type="PROSITE" id="PS50011">
    <property type="entry name" value="PROTEIN_KINASE_DOM"/>
    <property type="match status" value="1"/>
</dbReference>
<dbReference type="GO" id="GO:0004674">
    <property type="term" value="F:protein serine/threonine kinase activity"/>
    <property type="evidence" value="ECO:0007669"/>
    <property type="project" value="TreeGrafter"/>
</dbReference>
<gene>
    <name evidence="2" type="ORF">SLEP1_g4210</name>
</gene>
<dbReference type="SUPFAM" id="SSF56112">
    <property type="entry name" value="Protein kinase-like (PK-like)"/>
    <property type="match status" value="1"/>
</dbReference>
<keyword evidence="3" id="KW-1185">Reference proteome</keyword>
<comment type="caution">
    <text evidence="2">The sequence shown here is derived from an EMBL/GenBank/DDBJ whole genome shotgun (WGS) entry which is preliminary data.</text>
</comment>
<name>A0AAV5HTS4_9ROSI</name>
<dbReference type="InterPro" id="IPR011009">
    <property type="entry name" value="Kinase-like_dom_sf"/>
</dbReference>
<evidence type="ECO:0000313" key="3">
    <source>
        <dbReference type="Proteomes" id="UP001054252"/>
    </source>
</evidence>
<dbReference type="Gene3D" id="1.10.510.10">
    <property type="entry name" value="Transferase(Phosphotransferase) domain 1"/>
    <property type="match status" value="1"/>
</dbReference>
<organism evidence="2 3">
    <name type="scientific">Rubroshorea leprosula</name>
    <dbReference type="NCBI Taxonomy" id="152421"/>
    <lineage>
        <taxon>Eukaryota</taxon>
        <taxon>Viridiplantae</taxon>
        <taxon>Streptophyta</taxon>
        <taxon>Embryophyta</taxon>
        <taxon>Tracheophyta</taxon>
        <taxon>Spermatophyta</taxon>
        <taxon>Magnoliopsida</taxon>
        <taxon>eudicotyledons</taxon>
        <taxon>Gunneridae</taxon>
        <taxon>Pentapetalae</taxon>
        <taxon>rosids</taxon>
        <taxon>malvids</taxon>
        <taxon>Malvales</taxon>
        <taxon>Dipterocarpaceae</taxon>
        <taxon>Rubroshorea</taxon>
    </lineage>
</organism>
<dbReference type="AlphaFoldDB" id="A0AAV5HTS4"/>
<dbReference type="PANTHER" id="PTHR44329:SF278">
    <property type="entry name" value="PROTEIN KINASE DOMAIN-CONTAINING PROTEIN"/>
    <property type="match status" value="1"/>
</dbReference>
<dbReference type="InterPro" id="IPR000719">
    <property type="entry name" value="Prot_kinase_dom"/>
</dbReference>
<reference evidence="2 3" key="1">
    <citation type="journal article" date="2021" name="Commun. Biol.">
        <title>The genome of Shorea leprosula (Dipterocarpaceae) highlights the ecological relevance of drought in aseasonal tropical rainforests.</title>
        <authorList>
            <person name="Ng K.K.S."/>
            <person name="Kobayashi M.J."/>
            <person name="Fawcett J.A."/>
            <person name="Hatakeyama M."/>
            <person name="Paape T."/>
            <person name="Ng C.H."/>
            <person name="Ang C.C."/>
            <person name="Tnah L.H."/>
            <person name="Lee C.T."/>
            <person name="Nishiyama T."/>
            <person name="Sese J."/>
            <person name="O'Brien M.J."/>
            <person name="Copetti D."/>
            <person name="Mohd Noor M.I."/>
            <person name="Ong R.C."/>
            <person name="Putra M."/>
            <person name="Sireger I.Z."/>
            <person name="Indrioko S."/>
            <person name="Kosugi Y."/>
            <person name="Izuno A."/>
            <person name="Isagi Y."/>
            <person name="Lee S.L."/>
            <person name="Shimizu K.K."/>
        </authorList>
    </citation>
    <scope>NUCLEOTIDE SEQUENCE [LARGE SCALE GENOMIC DNA]</scope>
    <source>
        <strain evidence="2">214</strain>
    </source>
</reference>
<feature type="domain" description="Protein kinase" evidence="1">
    <location>
        <begin position="1"/>
        <end position="85"/>
    </location>
</feature>
<evidence type="ECO:0000259" key="1">
    <source>
        <dbReference type="PROSITE" id="PS50011"/>
    </source>
</evidence>
<dbReference type="Proteomes" id="UP001054252">
    <property type="component" value="Unassembled WGS sequence"/>
</dbReference>